<dbReference type="OrthoDB" id="2399148at2759"/>
<keyword evidence="4" id="KW-1185">Reference proteome</keyword>
<dbReference type="Pfam" id="PF09769">
    <property type="entry name" value="ApoO"/>
    <property type="match status" value="1"/>
</dbReference>
<dbReference type="GO" id="GO:0061617">
    <property type="term" value="C:MICOS complex"/>
    <property type="evidence" value="ECO:0007669"/>
    <property type="project" value="UniProtKB-UniRule"/>
</dbReference>
<proteinExistence type="predicted"/>
<gene>
    <name evidence="3" type="ORF">BDK51DRAFT_35371</name>
</gene>
<comment type="subunit">
    <text evidence="1">Component of the mitochondrial contact site and cristae organizing system (MICOS) complex.</text>
</comment>
<sequence length="262" mass="28544">MQMAEASSLRGSGPPNTMVLLLRAESSTTSTPFQLDNVEDHPTPPVMSSLLRTAKLSRHLTNSHPLLLPIKKPLFALFGAAAVSSPSLAFAEQGARGYVPPRQKPSIYDEPEFHPVVVEEPSKLELAIRETRYTVTDYFSSTRANVQTLVDRWISLERQITATVNEYTVPSEPFLPGALYVTVAGFAGSILARSRSFPLRFLSPLTLASGTFVYLYPRTAQNVYDRAPAAIQKQLELLQGGPEETGPAAAAHIKPIPDVKSG</sequence>
<dbReference type="EMBL" id="KZ997570">
    <property type="protein sequence ID" value="RKO87243.1"/>
    <property type="molecule type" value="Genomic_DNA"/>
</dbReference>
<comment type="function">
    <text evidence="1">Component of the MICOS complex, a large protein complex of the mitochondrial inner membrane that plays crucial roles in the maintenance of crista junctions, inner membrane architecture, and formation of contact sites to the outer membrane.</text>
</comment>
<evidence type="ECO:0000256" key="1">
    <source>
        <dbReference type="RuleBase" id="RU363021"/>
    </source>
</evidence>
<dbReference type="InterPro" id="IPR033181">
    <property type="entry name" value="Mic26_fungi"/>
</dbReference>
<evidence type="ECO:0000313" key="4">
    <source>
        <dbReference type="Proteomes" id="UP000269721"/>
    </source>
</evidence>
<keyword evidence="1" id="KW-0999">Mitochondrion inner membrane</keyword>
<protein>
    <recommendedName>
        <fullName evidence="1">MICOS complex subunit</fullName>
    </recommendedName>
</protein>
<dbReference type="AlphaFoldDB" id="A0A4P9W774"/>
<accession>A0A4P9W774</accession>
<dbReference type="InterPro" id="IPR019166">
    <property type="entry name" value="MIC26/MIC27"/>
</dbReference>
<dbReference type="GO" id="GO:0044284">
    <property type="term" value="C:mitochondrial crista junction"/>
    <property type="evidence" value="ECO:0007669"/>
    <property type="project" value="TreeGrafter"/>
</dbReference>
<dbReference type="Proteomes" id="UP000269721">
    <property type="component" value="Unassembled WGS sequence"/>
</dbReference>
<organism evidence="3 4">
    <name type="scientific">Blyttiomyces helicus</name>
    <dbReference type="NCBI Taxonomy" id="388810"/>
    <lineage>
        <taxon>Eukaryota</taxon>
        <taxon>Fungi</taxon>
        <taxon>Fungi incertae sedis</taxon>
        <taxon>Chytridiomycota</taxon>
        <taxon>Chytridiomycota incertae sedis</taxon>
        <taxon>Chytridiomycetes</taxon>
        <taxon>Chytridiomycetes incertae sedis</taxon>
        <taxon>Blyttiomyces</taxon>
    </lineage>
</organism>
<evidence type="ECO:0000256" key="2">
    <source>
        <dbReference type="SAM" id="MobiDB-lite"/>
    </source>
</evidence>
<name>A0A4P9W774_9FUNG</name>
<evidence type="ECO:0000313" key="3">
    <source>
        <dbReference type="EMBL" id="RKO87243.1"/>
    </source>
</evidence>
<keyword evidence="1" id="KW-0472">Membrane</keyword>
<dbReference type="PANTHER" id="PTHR28268">
    <property type="entry name" value="MICOS SUBUNIT MIC26"/>
    <property type="match status" value="1"/>
</dbReference>
<dbReference type="PANTHER" id="PTHR28268:SF1">
    <property type="entry name" value="MICOS SUBUNIT MIC26"/>
    <property type="match status" value="1"/>
</dbReference>
<dbReference type="GO" id="GO:0042407">
    <property type="term" value="P:cristae formation"/>
    <property type="evidence" value="ECO:0007669"/>
    <property type="project" value="InterPro"/>
</dbReference>
<keyword evidence="1" id="KW-0496">Mitochondrion</keyword>
<comment type="subcellular location">
    <subcellularLocation>
        <location evidence="1">Mitochondrion inner membrane</location>
    </subcellularLocation>
</comment>
<reference evidence="4" key="1">
    <citation type="journal article" date="2018" name="Nat. Microbiol.">
        <title>Leveraging single-cell genomics to expand the fungal tree of life.</title>
        <authorList>
            <person name="Ahrendt S.R."/>
            <person name="Quandt C.A."/>
            <person name="Ciobanu D."/>
            <person name="Clum A."/>
            <person name="Salamov A."/>
            <person name="Andreopoulos B."/>
            <person name="Cheng J.F."/>
            <person name="Woyke T."/>
            <person name="Pelin A."/>
            <person name="Henrissat B."/>
            <person name="Reynolds N.K."/>
            <person name="Benny G.L."/>
            <person name="Smith M.E."/>
            <person name="James T.Y."/>
            <person name="Grigoriev I.V."/>
        </authorList>
    </citation>
    <scope>NUCLEOTIDE SEQUENCE [LARGE SCALE GENOMIC DNA]</scope>
</reference>
<feature type="region of interest" description="Disordered" evidence="2">
    <location>
        <begin position="243"/>
        <end position="262"/>
    </location>
</feature>